<dbReference type="AlphaFoldDB" id="A0A1I6VKA8"/>
<dbReference type="Proteomes" id="UP000183209">
    <property type="component" value="Unassembled WGS sequence"/>
</dbReference>
<reference evidence="1 2" key="1">
    <citation type="submission" date="2016-10" db="EMBL/GenBank/DDBJ databases">
        <authorList>
            <person name="de Groot N.N."/>
        </authorList>
    </citation>
    <scope>NUCLEOTIDE SEQUENCE [LARGE SCALE GENOMIC DNA]</scope>
    <source>
        <strain evidence="1 2">CGMCC 1.6114</strain>
    </source>
</reference>
<proteinExistence type="predicted"/>
<dbReference type="OrthoDB" id="580775at2"/>
<dbReference type="InterPro" id="IPR053158">
    <property type="entry name" value="CapK_Type1_Caps_Biosynth"/>
</dbReference>
<protein>
    <submittedName>
        <fullName evidence="1">Phenylacetate-CoA ligase</fullName>
    </submittedName>
</protein>
<dbReference type="GO" id="GO:0016874">
    <property type="term" value="F:ligase activity"/>
    <property type="evidence" value="ECO:0007669"/>
    <property type="project" value="UniProtKB-KW"/>
</dbReference>
<evidence type="ECO:0000313" key="1">
    <source>
        <dbReference type="EMBL" id="SFT14120.1"/>
    </source>
</evidence>
<evidence type="ECO:0000313" key="2">
    <source>
        <dbReference type="Proteomes" id="UP000183209"/>
    </source>
</evidence>
<dbReference type="RefSeq" id="WP_074980055.1">
    <property type="nucleotide sequence ID" value="NZ_FPAG01000010.1"/>
</dbReference>
<name>A0A1I6VKA8_9FLAO</name>
<dbReference type="Gene3D" id="3.40.50.12780">
    <property type="entry name" value="N-terminal domain of ligase-like"/>
    <property type="match status" value="1"/>
</dbReference>
<dbReference type="SUPFAM" id="SSF56801">
    <property type="entry name" value="Acetyl-CoA synthetase-like"/>
    <property type="match status" value="1"/>
</dbReference>
<dbReference type="InterPro" id="IPR042099">
    <property type="entry name" value="ANL_N_sf"/>
</dbReference>
<organism evidence="1 2">
    <name type="scientific">Zhouia amylolytica</name>
    <dbReference type="NCBI Taxonomy" id="376730"/>
    <lineage>
        <taxon>Bacteria</taxon>
        <taxon>Pseudomonadati</taxon>
        <taxon>Bacteroidota</taxon>
        <taxon>Flavobacteriia</taxon>
        <taxon>Flavobacteriales</taxon>
        <taxon>Flavobacteriaceae</taxon>
        <taxon>Zhouia</taxon>
    </lineage>
</organism>
<dbReference type="PANTHER" id="PTHR36932">
    <property type="entry name" value="CAPSULAR POLYSACCHARIDE BIOSYNTHESIS PROTEIN"/>
    <property type="match status" value="1"/>
</dbReference>
<sequence>MDVFKNFRKNCLWIYDFLKGGAIRKHYREIKIIFDGEESNIEIPHIINDNLNKLIVHAITSVTHYKQYSDAKSLQDFKVINKNIIRESYADFISDKFDKSDLQQVYTSGSTGTPFKVLQDKNKKNRNAADTLFFAEKAGYTIGEKLYYLRHWDQYNTRGKLETWLKNIVMHPVSKLTDKDIDKLINDIKNEKGNVNIISYASALEKIASYIDRQEPPKADFKVTSILSIAEGISDRAREIISDYFGTQLISRYSNVENGILSQEIMGKGQEYYINTASFIIEILDFNEDRPLPDGCLGRIVITDLFNYAMPMIRYDTGDLGVMESKVENGINYSVLKKVEGRRADMIFNTKGQHISSYVVYHLLKYPHIHQYQFIQNDVNQYTFKFKVAAEFNSEDQIKNEFKIHLGNDAQINFEYVDDIPLLSSGKRKVVVNKIPVN</sequence>
<keyword evidence="1" id="KW-0436">Ligase</keyword>
<dbReference type="PANTHER" id="PTHR36932:SF1">
    <property type="entry name" value="CAPSULAR POLYSACCHARIDE BIOSYNTHESIS PROTEIN"/>
    <property type="match status" value="1"/>
</dbReference>
<accession>A0A1I6VKA8</accession>
<dbReference type="EMBL" id="FPAG01000010">
    <property type="protein sequence ID" value="SFT14120.1"/>
    <property type="molecule type" value="Genomic_DNA"/>
</dbReference>
<gene>
    <name evidence="1" type="ORF">SAMN04487906_3168</name>
</gene>